<feature type="compositionally biased region" description="Basic and acidic residues" evidence="1">
    <location>
        <begin position="21"/>
        <end position="37"/>
    </location>
</feature>
<protein>
    <recommendedName>
        <fullName evidence="2">Thioester reductase (TE) domain-containing protein</fullName>
    </recommendedName>
</protein>
<proteinExistence type="predicted"/>
<dbReference type="KEGG" id="rmar:GBA65_05915"/>
<evidence type="ECO:0000313" key="3">
    <source>
        <dbReference type="EMBL" id="QIN78122.1"/>
    </source>
</evidence>
<evidence type="ECO:0000256" key="1">
    <source>
        <dbReference type="SAM" id="MobiDB-lite"/>
    </source>
</evidence>
<keyword evidence="4" id="KW-1185">Reference proteome</keyword>
<dbReference type="EMBL" id="CP045121">
    <property type="protein sequence ID" value="QIN78122.1"/>
    <property type="molecule type" value="Genomic_DNA"/>
</dbReference>
<feature type="compositionally biased region" description="Polar residues" evidence="1">
    <location>
        <begin position="109"/>
        <end position="122"/>
    </location>
</feature>
<feature type="compositionally biased region" description="Basic residues" evidence="1">
    <location>
        <begin position="1"/>
        <end position="13"/>
    </location>
</feature>
<dbReference type="Pfam" id="PF07993">
    <property type="entry name" value="NAD_binding_4"/>
    <property type="match status" value="1"/>
</dbReference>
<organism evidence="3 4">
    <name type="scientific">Rubrobacter marinus</name>
    <dbReference type="NCBI Taxonomy" id="2653852"/>
    <lineage>
        <taxon>Bacteria</taxon>
        <taxon>Bacillati</taxon>
        <taxon>Actinomycetota</taxon>
        <taxon>Rubrobacteria</taxon>
        <taxon>Rubrobacterales</taxon>
        <taxon>Rubrobacteraceae</taxon>
        <taxon>Rubrobacter</taxon>
    </lineage>
</organism>
<evidence type="ECO:0000259" key="2">
    <source>
        <dbReference type="Pfam" id="PF07993"/>
    </source>
</evidence>
<dbReference type="Gene3D" id="3.40.50.720">
    <property type="entry name" value="NAD(P)-binding Rossmann-like Domain"/>
    <property type="match status" value="1"/>
</dbReference>
<feature type="region of interest" description="Disordered" evidence="1">
    <location>
        <begin position="1"/>
        <end position="61"/>
    </location>
</feature>
<dbReference type="Proteomes" id="UP000502706">
    <property type="component" value="Chromosome"/>
</dbReference>
<feature type="region of interest" description="Disordered" evidence="1">
    <location>
        <begin position="85"/>
        <end position="153"/>
    </location>
</feature>
<dbReference type="AlphaFoldDB" id="A0A6G8PV87"/>
<reference evidence="3 4" key="1">
    <citation type="submission" date="2019-10" db="EMBL/GenBank/DDBJ databases">
        <title>Rubrobacter sp nov SCSIO 52915 isolated from a deep-sea sediment in the South China Sea.</title>
        <authorList>
            <person name="Chen R.W."/>
        </authorList>
    </citation>
    <scope>NUCLEOTIDE SEQUENCE [LARGE SCALE GENOMIC DNA]</scope>
    <source>
        <strain evidence="3 4">SCSIO 52915</strain>
    </source>
</reference>
<sequence>MAVRPVHGRRRGARPVPPQGERARPPQRDGAQDRGEGWGEQCPRSLRLTGEVRPPDGGTGFLGTALVEKMLRSLPSLGRLYLIVRPSRTQGRGRGSRRTSWAPPPSRLCATSSGRGSRTTPPRRSACWRATCTPRTWGSGRKTSPSSRGRWTS</sequence>
<accession>A0A6G8PV87</accession>
<evidence type="ECO:0000313" key="4">
    <source>
        <dbReference type="Proteomes" id="UP000502706"/>
    </source>
</evidence>
<feature type="domain" description="Thioester reductase (TE)" evidence="2">
    <location>
        <begin position="57"/>
        <end position="90"/>
    </location>
</feature>
<dbReference type="InterPro" id="IPR013120">
    <property type="entry name" value="FAR_NAD-bd"/>
</dbReference>
<feature type="compositionally biased region" description="Polar residues" evidence="1">
    <location>
        <begin position="133"/>
        <end position="153"/>
    </location>
</feature>
<gene>
    <name evidence="3" type="ORF">GBA65_05915</name>
</gene>
<name>A0A6G8PV87_9ACTN</name>